<dbReference type="Pfam" id="PF10432">
    <property type="entry name" value="bact-PGI_C"/>
    <property type="match status" value="1"/>
</dbReference>
<evidence type="ECO:0000256" key="1">
    <source>
        <dbReference type="ARBA" id="ARBA00010523"/>
    </source>
</evidence>
<proteinExistence type="inferred from homology"/>
<comment type="similarity">
    <text evidence="1">Belongs to the PGI/PMI family.</text>
</comment>
<dbReference type="InterPro" id="IPR046348">
    <property type="entry name" value="SIS_dom_sf"/>
</dbReference>
<gene>
    <name evidence="4" type="ORF">FRX97_01625</name>
</gene>
<evidence type="ECO:0000313" key="5">
    <source>
        <dbReference type="Proteomes" id="UP000321168"/>
    </source>
</evidence>
<name>A0A5C6VJZ0_9FLAO</name>
<dbReference type="NCBIfam" id="NF006426">
    <property type="entry name" value="PRK08674.1-6"/>
    <property type="match status" value="1"/>
</dbReference>
<dbReference type="InterPro" id="IPR001347">
    <property type="entry name" value="SIS_dom"/>
</dbReference>
<keyword evidence="2 4" id="KW-0413">Isomerase</keyword>
<dbReference type="EMBL" id="VORB01000001">
    <property type="protein sequence ID" value="TXC85350.1"/>
    <property type="molecule type" value="Genomic_DNA"/>
</dbReference>
<dbReference type="Gene3D" id="3.40.50.10490">
    <property type="entry name" value="Glucose-6-phosphate isomerase like protein, domain 1"/>
    <property type="match status" value="2"/>
</dbReference>
<dbReference type="CDD" id="cd05017">
    <property type="entry name" value="SIS_PGI_PMI_1"/>
    <property type="match status" value="1"/>
</dbReference>
<evidence type="ECO:0000313" key="4">
    <source>
        <dbReference type="EMBL" id="TXC85350.1"/>
    </source>
</evidence>
<dbReference type="Proteomes" id="UP000321168">
    <property type="component" value="Unassembled WGS sequence"/>
</dbReference>
<dbReference type="GO" id="GO:1901135">
    <property type="term" value="P:carbohydrate derivative metabolic process"/>
    <property type="evidence" value="ECO:0007669"/>
    <property type="project" value="InterPro"/>
</dbReference>
<dbReference type="OrthoDB" id="9771734at2"/>
<evidence type="ECO:0000256" key="2">
    <source>
        <dbReference type="ARBA" id="ARBA00023235"/>
    </source>
</evidence>
<feature type="domain" description="SIS" evidence="3">
    <location>
        <begin position="18"/>
        <end position="161"/>
    </location>
</feature>
<dbReference type="CDD" id="cd05637">
    <property type="entry name" value="SIS_PGI_PMI_2"/>
    <property type="match status" value="1"/>
</dbReference>
<organism evidence="4 5">
    <name type="scientific">Luteibaculum oceani</name>
    <dbReference type="NCBI Taxonomy" id="1294296"/>
    <lineage>
        <taxon>Bacteria</taxon>
        <taxon>Pseudomonadati</taxon>
        <taxon>Bacteroidota</taxon>
        <taxon>Flavobacteriia</taxon>
        <taxon>Flavobacteriales</taxon>
        <taxon>Luteibaculaceae</taxon>
        <taxon>Luteibaculum</taxon>
    </lineage>
</organism>
<dbReference type="SUPFAM" id="SSF53697">
    <property type="entry name" value="SIS domain"/>
    <property type="match status" value="1"/>
</dbReference>
<dbReference type="AlphaFoldDB" id="A0A5C6VJZ0"/>
<dbReference type="GO" id="GO:0004476">
    <property type="term" value="F:mannose-6-phosphate isomerase activity"/>
    <property type="evidence" value="ECO:0007669"/>
    <property type="project" value="InterPro"/>
</dbReference>
<dbReference type="RefSeq" id="WP_147012701.1">
    <property type="nucleotide sequence ID" value="NZ_VORB01000001.1"/>
</dbReference>
<reference evidence="4 5" key="1">
    <citation type="submission" date="2019-08" db="EMBL/GenBank/DDBJ databases">
        <title>Genome of Luteibaculum oceani JCM 18817.</title>
        <authorList>
            <person name="Bowman J.P."/>
        </authorList>
    </citation>
    <scope>NUCLEOTIDE SEQUENCE [LARGE SCALE GENOMIC DNA]</scope>
    <source>
        <strain evidence="4 5">JCM 18817</strain>
    </source>
</reference>
<comment type="caution">
    <text evidence="4">The sequence shown here is derived from an EMBL/GenBank/DDBJ whole genome shotgun (WGS) entry which is preliminary data.</text>
</comment>
<dbReference type="GO" id="GO:0097367">
    <property type="term" value="F:carbohydrate derivative binding"/>
    <property type="evidence" value="ECO:0007669"/>
    <property type="project" value="InterPro"/>
</dbReference>
<dbReference type="GO" id="GO:0005975">
    <property type="term" value="P:carbohydrate metabolic process"/>
    <property type="evidence" value="ECO:0007669"/>
    <property type="project" value="InterPro"/>
</dbReference>
<dbReference type="NCBIfam" id="TIGR02128">
    <property type="entry name" value="G6PI_arch"/>
    <property type="match status" value="1"/>
</dbReference>
<dbReference type="NCBIfam" id="NF006423">
    <property type="entry name" value="PRK08674.1-2"/>
    <property type="match status" value="1"/>
</dbReference>
<evidence type="ECO:0000259" key="3">
    <source>
        <dbReference type="PROSITE" id="PS51464"/>
    </source>
</evidence>
<dbReference type="GO" id="GO:0004347">
    <property type="term" value="F:glucose-6-phosphate isomerase activity"/>
    <property type="evidence" value="ECO:0007669"/>
    <property type="project" value="InterPro"/>
</dbReference>
<accession>A0A5C6VJZ0</accession>
<sequence>MKELVADFFNHVGEGLKIAEGIKYTGSKTFKNVVITGLGGSGIGGRIVSQWVANESQVPIYSNSNYSLPNFVGKDTLVVACSYSGNTEETLESVDEAIARGATLFCISSGGKLIDLAKAKNIDFIQIPGGLPPRAAIGYSLTQLTVLMKQVGVAQFAPFKEISSACEMLQANLDEIKATAKSCAEKIHHKQVVIYTEAMYEGVAIRLRQQLNENAKILCWHHVLPEMNHNELVGWAGGHKEIAVLNLRNEDEHKRTKERFKISGEIMGRHTDNIIDINSKGSSRVQRSLYHIHLGDWISVYLAELRKVDPIEVKVIDFLKGTLAKI</sequence>
<protein>
    <submittedName>
        <fullName evidence="4">Bifunctional phosphoglucose/phosphomannose isomerase</fullName>
    </submittedName>
</protein>
<keyword evidence="5" id="KW-1185">Reference proteome</keyword>
<dbReference type="InterPro" id="IPR035484">
    <property type="entry name" value="SIS_PGI/PMI_1"/>
</dbReference>
<dbReference type="InterPro" id="IPR019490">
    <property type="entry name" value="Glu6P/Mann6P_isomerase_C"/>
</dbReference>
<dbReference type="PROSITE" id="PS51464">
    <property type="entry name" value="SIS"/>
    <property type="match status" value="1"/>
</dbReference>